<accession>A0A8J2HGL2</accession>
<comment type="subcellular location">
    <subcellularLocation>
        <location evidence="2">Cytoplasm</location>
        <location evidence="2">Cytoskeleton</location>
        <location evidence="2">Spindle</location>
    </subcellularLocation>
    <subcellularLocation>
        <location evidence="1">Nucleus</location>
    </subcellularLocation>
</comment>
<feature type="domain" description="Inner centromere protein ARK-binding" evidence="9">
    <location>
        <begin position="759"/>
        <end position="819"/>
    </location>
</feature>
<dbReference type="GO" id="GO:0032133">
    <property type="term" value="C:chromosome passenger complex"/>
    <property type="evidence" value="ECO:0007669"/>
    <property type="project" value="TreeGrafter"/>
</dbReference>
<dbReference type="GO" id="GO:0051257">
    <property type="term" value="P:meiotic spindle midzone assembly"/>
    <property type="evidence" value="ECO:0007669"/>
    <property type="project" value="TreeGrafter"/>
</dbReference>
<protein>
    <submittedName>
        <fullName evidence="10">Similar to INCENP: Inner centromere protein (Gallus gallus)</fullName>
    </submittedName>
</protein>
<dbReference type="GO" id="GO:0030496">
    <property type="term" value="C:midbody"/>
    <property type="evidence" value="ECO:0007669"/>
    <property type="project" value="TreeGrafter"/>
</dbReference>
<proteinExistence type="inferred from homology"/>
<feature type="compositionally biased region" description="Low complexity" evidence="8">
    <location>
        <begin position="549"/>
        <end position="581"/>
    </location>
</feature>
<evidence type="ECO:0000256" key="6">
    <source>
        <dbReference type="ARBA" id="ARBA00023212"/>
    </source>
</evidence>
<feature type="compositionally biased region" description="Low complexity" evidence="8">
    <location>
        <begin position="716"/>
        <end position="731"/>
    </location>
</feature>
<dbReference type="Proteomes" id="UP000786811">
    <property type="component" value="Unassembled WGS sequence"/>
</dbReference>
<dbReference type="GO" id="GO:1990385">
    <property type="term" value="C:meiotic spindle midzone"/>
    <property type="evidence" value="ECO:0007669"/>
    <property type="project" value="TreeGrafter"/>
</dbReference>
<keyword evidence="5" id="KW-0159">Chromosome partition</keyword>
<dbReference type="GO" id="GO:0005634">
    <property type="term" value="C:nucleus"/>
    <property type="evidence" value="ECO:0007669"/>
    <property type="project" value="UniProtKB-SubCell"/>
</dbReference>
<comment type="similarity">
    <text evidence="3">Belongs to the INCENP family.</text>
</comment>
<evidence type="ECO:0000256" key="3">
    <source>
        <dbReference type="ARBA" id="ARBA00010042"/>
    </source>
</evidence>
<dbReference type="GO" id="GO:0051310">
    <property type="term" value="P:metaphase chromosome alignment"/>
    <property type="evidence" value="ECO:0007669"/>
    <property type="project" value="TreeGrafter"/>
</dbReference>
<evidence type="ECO:0000256" key="5">
    <source>
        <dbReference type="ARBA" id="ARBA00022829"/>
    </source>
</evidence>
<evidence type="ECO:0000256" key="2">
    <source>
        <dbReference type="ARBA" id="ARBA00004186"/>
    </source>
</evidence>
<organism evidence="10 11">
    <name type="scientific">Cotesia congregata</name>
    <name type="common">Parasitoid wasp</name>
    <name type="synonym">Apanteles congregatus</name>
    <dbReference type="NCBI Taxonomy" id="51543"/>
    <lineage>
        <taxon>Eukaryota</taxon>
        <taxon>Metazoa</taxon>
        <taxon>Ecdysozoa</taxon>
        <taxon>Arthropoda</taxon>
        <taxon>Hexapoda</taxon>
        <taxon>Insecta</taxon>
        <taxon>Pterygota</taxon>
        <taxon>Neoptera</taxon>
        <taxon>Endopterygota</taxon>
        <taxon>Hymenoptera</taxon>
        <taxon>Apocrita</taxon>
        <taxon>Ichneumonoidea</taxon>
        <taxon>Braconidae</taxon>
        <taxon>Microgastrinae</taxon>
        <taxon>Cotesia</taxon>
    </lineage>
</organism>
<keyword evidence="7" id="KW-0539">Nucleus</keyword>
<evidence type="ECO:0000256" key="4">
    <source>
        <dbReference type="ARBA" id="ARBA00022490"/>
    </source>
</evidence>
<feature type="compositionally biased region" description="Low complexity" evidence="8">
    <location>
        <begin position="440"/>
        <end position="461"/>
    </location>
</feature>
<dbReference type="PANTHER" id="PTHR13142:SF1">
    <property type="entry name" value="INNER CENTROMERE PROTEIN"/>
    <property type="match status" value="1"/>
</dbReference>
<dbReference type="OrthoDB" id="6123at2759"/>
<feature type="compositionally biased region" description="Basic and acidic residues" evidence="8">
    <location>
        <begin position="77"/>
        <end position="89"/>
    </location>
</feature>
<dbReference type="AlphaFoldDB" id="A0A8J2HGL2"/>
<keyword evidence="6" id="KW-0206">Cytoskeleton</keyword>
<evidence type="ECO:0000259" key="9">
    <source>
        <dbReference type="Pfam" id="PF03941"/>
    </source>
</evidence>
<dbReference type="GO" id="GO:0000281">
    <property type="term" value="P:mitotic cytokinesis"/>
    <property type="evidence" value="ECO:0007669"/>
    <property type="project" value="TreeGrafter"/>
</dbReference>
<feature type="region of interest" description="Disordered" evidence="8">
    <location>
        <begin position="204"/>
        <end position="240"/>
    </location>
</feature>
<dbReference type="GO" id="GO:0000776">
    <property type="term" value="C:kinetochore"/>
    <property type="evidence" value="ECO:0007669"/>
    <property type="project" value="TreeGrafter"/>
</dbReference>
<feature type="compositionally biased region" description="Basic and acidic residues" evidence="8">
    <location>
        <begin position="582"/>
        <end position="644"/>
    </location>
</feature>
<evidence type="ECO:0000313" key="11">
    <source>
        <dbReference type="Proteomes" id="UP000786811"/>
    </source>
</evidence>
<feature type="region of interest" description="Disordered" evidence="8">
    <location>
        <begin position="492"/>
        <end position="523"/>
    </location>
</feature>
<evidence type="ECO:0000256" key="8">
    <source>
        <dbReference type="SAM" id="MobiDB-lite"/>
    </source>
</evidence>
<keyword evidence="11" id="KW-1185">Reference proteome</keyword>
<feature type="compositionally biased region" description="Polar residues" evidence="8">
    <location>
        <begin position="510"/>
        <end position="519"/>
    </location>
</feature>
<dbReference type="InterPro" id="IPR005635">
    <property type="entry name" value="Inner_centromere_prot_ARK-bd"/>
</dbReference>
<reference evidence="10" key="1">
    <citation type="submission" date="2021-04" db="EMBL/GenBank/DDBJ databases">
        <authorList>
            <person name="Chebbi M.A.C M."/>
        </authorList>
    </citation>
    <scope>NUCLEOTIDE SEQUENCE</scope>
</reference>
<feature type="compositionally biased region" description="Basic and acidic residues" evidence="8">
    <location>
        <begin position="669"/>
        <end position="715"/>
    </location>
</feature>
<feature type="region of interest" description="Disordered" evidence="8">
    <location>
        <begin position="147"/>
        <end position="179"/>
    </location>
</feature>
<feature type="compositionally biased region" description="Acidic residues" evidence="8">
    <location>
        <begin position="90"/>
        <end position="104"/>
    </location>
</feature>
<dbReference type="PANTHER" id="PTHR13142">
    <property type="entry name" value="INNER CENTROMERE PROTEIN"/>
    <property type="match status" value="1"/>
</dbReference>
<feature type="region of interest" description="Disordered" evidence="8">
    <location>
        <begin position="422"/>
        <end position="461"/>
    </location>
</feature>
<evidence type="ECO:0000256" key="1">
    <source>
        <dbReference type="ARBA" id="ARBA00004123"/>
    </source>
</evidence>
<keyword evidence="4" id="KW-0963">Cytoplasm</keyword>
<evidence type="ECO:0000256" key="7">
    <source>
        <dbReference type="ARBA" id="ARBA00023242"/>
    </source>
</evidence>
<dbReference type="EMBL" id="CAJNRD030001122">
    <property type="protein sequence ID" value="CAG5100142.1"/>
    <property type="molecule type" value="Genomic_DNA"/>
</dbReference>
<feature type="compositionally biased region" description="Basic and acidic residues" evidence="8">
    <location>
        <begin position="168"/>
        <end position="179"/>
    </location>
</feature>
<gene>
    <name evidence="10" type="ORF">HICCMSTLAB_LOCUS9405</name>
</gene>
<name>A0A8J2HGL2_COTCN</name>
<feature type="region of interest" description="Disordered" evidence="8">
    <location>
        <begin position="549"/>
        <end position="779"/>
    </location>
</feature>
<sequence>MDRSAKEAGLNMVLNDLNGFHQTFLAGLATIEQLRKDHVNFVRDLGTQIANKRPGLLPKTPKRKRIHTIPENEEVSPEGKKPHETPAKTDDEEPNKEEEEEEEVVVPRSRRGASVKANEKIKKQQLLTLNAKLRRPSHDEDVVEVVVKPRTTRGKRAKQPVSESDDEELKRPSKQSKIEKKSHILMEKVTIKVERISSTVELNEGHNDKNVNDVEMMSPPRETRSTKIAVSEPPADKSVGEQDNTLITEASMYEDAIGSKMLPMNSTMNPNSTMTIDRKMMNVTVVLDKMNQTVTLSKNSLPSTSSGELVPTILLSKNEFHKKTSSLKSNVVHSEVDELITDDESSPERIKAVNSSKSTIKKFRKIKAAVVSETEDSEDEVLATPVKTNPKTKDLKYKQNALFSPYAKQSVKNKVEAFEQVARSPTKEQTTGRVTRTKTRAMANAADTAASKAPKTPNPGDALARKSLAKAKKIAIAKQKRDDDNEKENALLNSAQKSRLPVAKSDKLAQKQQLRTTPVSKARLHIPMSVNRLAHTPVNAHVLPASTRAATTSKTSHLSHASSVDSVSHSKPLSKSSSIDSLVEKKQRDEDARIKKEEALRQQTEEKRRKREEKELKNKKAREAQEKLEQEKRLRLEKEKEMKAKQALIMQEKMREEAEKKRFAQLQRAQEKEEKKRQEEQLRLQRMQEIEETERKLAEQRRREEENERRKKVELRAQQAAAAENAKLKQQYQAKVKAMQMEKNQQQQQLHEAPTSYKIDSDPDDDESDNESNPKHPIPYWAQAGIRNLQLELQQYIPINNVLKFFGAKKCTPDLSELFVGVKKDRMKRTSSAVWKSPPRFSMMEDE</sequence>
<evidence type="ECO:0000313" key="10">
    <source>
        <dbReference type="EMBL" id="CAG5100142.1"/>
    </source>
</evidence>
<feature type="compositionally biased region" description="Basic and acidic residues" evidence="8">
    <location>
        <begin position="652"/>
        <end position="662"/>
    </location>
</feature>
<feature type="region of interest" description="Disordered" evidence="8">
    <location>
        <begin position="51"/>
        <end position="117"/>
    </location>
</feature>
<comment type="caution">
    <text evidence="10">The sequence shown here is derived from an EMBL/GenBank/DDBJ whole genome shotgun (WGS) entry which is preliminary data.</text>
</comment>
<dbReference type="Pfam" id="PF03941">
    <property type="entry name" value="INCENP_ARK-bind"/>
    <property type="match status" value="1"/>
</dbReference>